<dbReference type="PANTHER" id="PTHR36974">
    <property type="entry name" value="MEMBRANE PROTEIN-RELATED"/>
    <property type="match status" value="1"/>
</dbReference>
<evidence type="ECO:0008006" key="4">
    <source>
        <dbReference type="Google" id="ProtNLM"/>
    </source>
</evidence>
<reference evidence="2 3" key="1">
    <citation type="submission" date="2024-06" db="EMBL/GenBank/DDBJ databases">
        <title>The Natural Products Discovery Center: Release of the First 8490 Sequenced Strains for Exploring Actinobacteria Biosynthetic Diversity.</title>
        <authorList>
            <person name="Kalkreuter E."/>
            <person name="Kautsar S.A."/>
            <person name="Yang D."/>
            <person name="Bader C.D."/>
            <person name="Teijaro C.N."/>
            <person name="Fluegel L."/>
            <person name="Davis C.M."/>
            <person name="Simpson J.R."/>
            <person name="Lauterbach L."/>
            <person name="Steele A.D."/>
            <person name="Gui C."/>
            <person name="Meng S."/>
            <person name="Li G."/>
            <person name="Viehrig K."/>
            <person name="Ye F."/>
            <person name="Su P."/>
            <person name="Kiefer A.F."/>
            <person name="Nichols A."/>
            <person name="Cepeda A.J."/>
            <person name="Yan W."/>
            <person name="Fan B."/>
            <person name="Jiang Y."/>
            <person name="Adhikari A."/>
            <person name="Zheng C.-J."/>
            <person name="Schuster L."/>
            <person name="Cowan T.M."/>
            <person name="Smanski M.J."/>
            <person name="Chevrette M.G."/>
            <person name="De Carvalho L.P.S."/>
            <person name="Shen B."/>
        </authorList>
    </citation>
    <scope>NUCLEOTIDE SEQUENCE [LARGE SCALE GENOMIC DNA]</scope>
    <source>
        <strain evidence="2 3">NPDC048946</strain>
    </source>
</reference>
<dbReference type="EMBL" id="JBEZFP010000193">
    <property type="protein sequence ID" value="MEU8139695.1"/>
    <property type="molecule type" value="Genomic_DNA"/>
</dbReference>
<gene>
    <name evidence="2" type="ORF">AB0C36_40160</name>
</gene>
<accession>A0ABV3DVB1</accession>
<feature type="signal peptide" evidence="1">
    <location>
        <begin position="1"/>
        <end position="23"/>
    </location>
</feature>
<dbReference type="PANTHER" id="PTHR36974:SF1">
    <property type="entry name" value="DOXX FAMILY MEMBRANE PROTEIN"/>
    <property type="match status" value="1"/>
</dbReference>
<keyword evidence="1" id="KW-0732">Signal</keyword>
<evidence type="ECO:0000313" key="3">
    <source>
        <dbReference type="Proteomes" id="UP001551482"/>
    </source>
</evidence>
<proteinExistence type="predicted"/>
<protein>
    <recommendedName>
        <fullName evidence="4">DoxX family membrane protein</fullName>
    </recommendedName>
</protein>
<comment type="caution">
    <text evidence="2">The sequence shown here is derived from an EMBL/GenBank/DDBJ whole genome shotgun (WGS) entry which is preliminary data.</text>
</comment>
<sequence length="124" mass="13143">MPSNEPSARLLAGLLAGAAVAHAAAPSQFDAVIPRQLPGKPRTWTQVSGAVELALAIGIAVPRTRRMSAYAAAGFFVAVTPANVQMAYNWRRRPAPWRAAAIARVPLQIPLVLWARNVARAAGK</sequence>
<dbReference type="RefSeq" id="WP_358363951.1">
    <property type="nucleotide sequence ID" value="NZ_JBEZFP010000193.1"/>
</dbReference>
<organism evidence="2 3">
    <name type="scientific">Streptodolium elevatio</name>
    <dbReference type="NCBI Taxonomy" id="3157996"/>
    <lineage>
        <taxon>Bacteria</taxon>
        <taxon>Bacillati</taxon>
        <taxon>Actinomycetota</taxon>
        <taxon>Actinomycetes</taxon>
        <taxon>Kitasatosporales</taxon>
        <taxon>Streptomycetaceae</taxon>
        <taxon>Streptodolium</taxon>
    </lineage>
</organism>
<name>A0ABV3DVB1_9ACTN</name>
<dbReference type="Proteomes" id="UP001551482">
    <property type="component" value="Unassembled WGS sequence"/>
</dbReference>
<evidence type="ECO:0000313" key="2">
    <source>
        <dbReference type="EMBL" id="MEU8139695.1"/>
    </source>
</evidence>
<feature type="chain" id="PRO_5045571517" description="DoxX family membrane protein" evidence="1">
    <location>
        <begin position="24"/>
        <end position="124"/>
    </location>
</feature>
<evidence type="ECO:0000256" key="1">
    <source>
        <dbReference type="SAM" id="SignalP"/>
    </source>
</evidence>
<keyword evidence="3" id="KW-1185">Reference proteome</keyword>